<evidence type="ECO:0000313" key="5">
    <source>
        <dbReference type="Proteomes" id="UP000568877"/>
    </source>
</evidence>
<evidence type="ECO:0000259" key="1">
    <source>
        <dbReference type="Pfam" id="PF12773"/>
    </source>
</evidence>
<evidence type="ECO:0000313" key="3">
    <source>
        <dbReference type="EMBL" id="GFP32327.1"/>
    </source>
</evidence>
<accession>A0A6V8P4S1</accession>
<proteinExistence type="predicted"/>
<keyword evidence="7" id="KW-1185">Reference proteome</keyword>
<organism evidence="2 7">
    <name type="scientific">Candidatus Hakubella thermalkaliphila</name>
    <dbReference type="NCBI Taxonomy" id="2754717"/>
    <lineage>
        <taxon>Bacteria</taxon>
        <taxon>Bacillati</taxon>
        <taxon>Actinomycetota</taxon>
        <taxon>Actinomycetota incertae sedis</taxon>
        <taxon>Candidatus Hakubellales</taxon>
        <taxon>Candidatus Hakubellaceae</taxon>
        <taxon>Candidatus Hakubella</taxon>
    </lineage>
</organism>
<dbReference type="InterPro" id="IPR025874">
    <property type="entry name" value="DZR"/>
</dbReference>
<dbReference type="Pfam" id="PF12773">
    <property type="entry name" value="DZR"/>
    <property type="match status" value="1"/>
</dbReference>
<dbReference type="RefSeq" id="WP_176229757.1">
    <property type="nucleotide sequence ID" value="NZ_BLRY01000007.1"/>
</dbReference>
<dbReference type="EMBL" id="BLRY01000007">
    <property type="protein sequence ID" value="GFP26850.1"/>
    <property type="molecule type" value="Genomic_DNA"/>
</dbReference>
<gene>
    <name evidence="2" type="ORF">HKBW3S33_00264</name>
    <name evidence="3" type="ORF">HKBW3S42_00633</name>
    <name evidence="4" type="ORF">HKBW3S43_00880</name>
</gene>
<evidence type="ECO:0000313" key="4">
    <source>
        <dbReference type="EMBL" id="GFP35088.1"/>
    </source>
</evidence>
<reference evidence="5 6" key="1">
    <citation type="journal article" date="2020" name="Front. Microbiol.">
        <title>Single-cell genomics of novel Actinobacteria with the Wood-Ljungdahl pathway discovered in a serpentinizing system.</title>
        <authorList>
            <person name="Merino N."/>
            <person name="Kawai M."/>
            <person name="Boyd E.S."/>
            <person name="Colman D.R."/>
            <person name="McGlynn S.E."/>
            <person name="Nealson K.H."/>
            <person name="Kurokawa K."/>
            <person name="Hongoh Y."/>
        </authorList>
    </citation>
    <scope>NUCLEOTIDE SEQUENCE [LARGE SCALE GENOMIC DNA]</scope>
    <source>
        <strain evidence="2 7">S33</strain>
        <strain evidence="3 5">S42</strain>
        <strain evidence="4 6">S43</strain>
    </source>
</reference>
<dbReference type="AlphaFoldDB" id="A0A6V8P4S1"/>
<evidence type="ECO:0000313" key="7">
    <source>
        <dbReference type="Proteomes" id="UP000591948"/>
    </source>
</evidence>
<dbReference type="Proteomes" id="UP000568877">
    <property type="component" value="Unassembled WGS sequence"/>
</dbReference>
<dbReference type="Proteomes" id="UP000576480">
    <property type="component" value="Unassembled WGS sequence"/>
</dbReference>
<protein>
    <recommendedName>
        <fullName evidence="1">DZANK-type domain-containing protein</fullName>
    </recommendedName>
</protein>
<comment type="caution">
    <text evidence="2">The sequence shown here is derived from an EMBL/GenBank/DDBJ whole genome shotgun (WGS) entry which is preliminary data.</text>
</comment>
<dbReference type="EMBL" id="BLSB01000049">
    <property type="protein sequence ID" value="GFP35088.1"/>
    <property type="molecule type" value="Genomic_DNA"/>
</dbReference>
<dbReference type="Proteomes" id="UP000591948">
    <property type="component" value="Unassembled WGS sequence"/>
</dbReference>
<dbReference type="EMBL" id="BLSA01000059">
    <property type="protein sequence ID" value="GFP32327.1"/>
    <property type="molecule type" value="Genomic_DNA"/>
</dbReference>
<evidence type="ECO:0000313" key="2">
    <source>
        <dbReference type="EMBL" id="GFP26850.1"/>
    </source>
</evidence>
<feature type="domain" description="DZANK-type" evidence="1">
    <location>
        <begin position="19"/>
        <end position="61"/>
    </location>
</feature>
<name>A0A6V8P4S1_9ACTN</name>
<sequence length="65" mass="7202">MEREDPRGEAVTKARKCICPYCDNSLTMPYPFCQICGKELRFCPQCGQPLARDAVICGQCGTELG</sequence>
<evidence type="ECO:0000313" key="6">
    <source>
        <dbReference type="Proteomes" id="UP000576480"/>
    </source>
</evidence>